<dbReference type="EMBL" id="BPVZ01000106">
    <property type="protein sequence ID" value="GKV34555.1"/>
    <property type="molecule type" value="Genomic_DNA"/>
</dbReference>
<name>A0AAV5LBD8_9ROSI</name>
<accession>A0AAV5LBD8</accession>
<dbReference type="Proteomes" id="UP001054252">
    <property type="component" value="Unassembled WGS sequence"/>
</dbReference>
<dbReference type="SUPFAM" id="SSF56672">
    <property type="entry name" value="DNA/RNA polymerases"/>
    <property type="match status" value="1"/>
</dbReference>
<comment type="caution">
    <text evidence="2">The sequence shown here is derived from an EMBL/GenBank/DDBJ whole genome shotgun (WGS) entry which is preliminary data.</text>
</comment>
<gene>
    <name evidence="2" type="ORF">SLEP1_g42918</name>
</gene>
<evidence type="ECO:0000313" key="2">
    <source>
        <dbReference type="EMBL" id="GKV34555.1"/>
    </source>
</evidence>
<organism evidence="2 3">
    <name type="scientific">Rubroshorea leprosula</name>
    <dbReference type="NCBI Taxonomy" id="152421"/>
    <lineage>
        <taxon>Eukaryota</taxon>
        <taxon>Viridiplantae</taxon>
        <taxon>Streptophyta</taxon>
        <taxon>Embryophyta</taxon>
        <taxon>Tracheophyta</taxon>
        <taxon>Spermatophyta</taxon>
        <taxon>Magnoliopsida</taxon>
        <taxon>eudicotyledons</taxon>
        <taxon>Gunneridae</taxon>
        <taxon>Pentapetalae</taxon>
        <taxon>rosids</taxon>
        <taxon>malvids</taxon>
        <taxon>Malvales</taxon>
        <taxon>Dipterocarpaceae</taxon>
        <taxon>Rubroshorea</taxon>
    </lineage>
</organism>
<dbReference type="InterPro" id="IPR043502">
    <property type="entry name" value="DNA/RNA_pol_sf"/>
</dbReference>
<protein>
    <recommendedName>
        <fullName evidence="1">Reverse transcriptase Ty1/copia-type domain-containing protein</fullName>
    </recommendedName>
</protein>
<feature type="domain" description="Reverse transcriptase Ty1/copia-type" evidence="1">
    <location>
        <begin position="2"/>
        <end position="102"/>
    </location>
</feature>
<reference evidence="2 3" key="1">
    <citation type="journal article" date="2021" name="Commun. Biol.">
        <title>The genome of Shorea leprosula (Dipterocarpaceae) highlights the ecological relevance of drought in aseasonal tropical rainforests.</title>
        <authorList>
            <person name="Ng K.K.S."/>
            <person name="Kobayashi M.J."/>
            <person name="Fawcett J.A."/>
            <person name="Hatakeyama M."/>
            <person name="Paape T."/>
            <person name="Ng C.H."/>
            <person name="Ang C.C."/>
            <person name="Tnah L.H."/>
            <person name="Lee C.T."/>
            <person name="Nishiyama T."/>
            <person name="Sese J."/>
            <person name="O'Brien M.J."/>
            <person name="Copetti D."/>
            <person name="Mohd Noor M.I."/>
            <person name="Ong R.C."/>
            <person name="Putra M."/>
            <person name="Sireger I.Z."/>
            <person name="Indrioko S."/>
            <person name="Kosugi Y."/>
            <person name="Izuno A."/>
            <person name="Isagi Y."/>
            <person name="Lee S.L."/>
            <person name="Shimizu K.K."/>
        </authorList>
    </citation>
    <scope>NUCLEOTIDE SEQUENCE [LARGE SCALE GENOMIC DNA]</scope>
    <source>
        <strain evidence="2">214</strain>
    </source>
</reference>
<proteinExistence type="predicted"/>
<keyword evidence="3" id="KW-1185">Reference proteome</keyword>
<dbReference type="AlphaFoldDB" id="A0AAV5LBD8"/>
<dbReference type="Pfam" id="PF07727">
    <property type="entry name" value="RVT_2"/>
    <property type="match status" value="1"/>
</dbReference>
<sequence length="134" mass="14799">MGFKCSQVDSSLFILHTNQGTALLLLYVDDIVIISSSTRLLQQIIDHLSGEFALKDLGTLNYFLGIQVTTFDGGIFLSQGKYTNDLFSRTSMLEASTITTPLAIKENPTSRDTKPVDAKEYKKIVGALQYLTIT</sequence>
<evidence type="ECO:0000313" key="3">
    <source>
        <dbReference type="Proteomes" id="UP001054252"/>
    </source>
</evidence>
<dbReference type="InterPro" id="IPR013103">
    <property type="entry name" value="RVT_2"/>
</dbReference>
<evidence type="ECO:0000259" key="1">
    <source>
        <dbReference type="Pfam" id="PF07727"/>
    </source>
</evidence>